<dbReference type="SUPFAM" id="SSF55347">
    <property type="entry name" value="Glyceraldehyde-3-phosphate dehydrogenase-like, C-terminal domain"/>
    <property type="match status" value="1"/>
</dbReference>
<dbReference type="RefSeq" id="WP_209697727.1">
    <property type="nucleotide sequence ID" value="NZ_BAAAVU010000015.1"/>
</dbReference>
<feature type="domain" description="GFO/IDH/MocA-like oxidoreductase" evidence="2">
    <location>
        <begin position="132"/>
        <end position="246"/>
    </location>
</feature>
<dbReference type="PANTHER" id="PTHR43377:SF1">
    <property type="entry name" value="BILIVERDIN REDUCTASE A"/>
    <property type="match status" value="1"/>
</dbReference>
<evidence type="ECO:0000259" key="2">
    <source>
        <dbReference type="Pfam" id="PF22725"/>
    </source>
</evidence>
<organism evidence="3 4">
    <name type="scientific">Kribbella aluminosa</name>
    <dbReference type="NCBI Taxonomy" id="416017"/>
    <lineage>
        <taxon>Bacteria</taxon>
        <taxon>Bacillati</taxon>
        <taxon>Actinomycetota</taxon>
        <taxon>Actinomycetes</taxon>
        <taxon>Propionibacteriales</taxon>
        <taxon>Kribbellaceae</taxon>
        <taxon>Kribbella</taxon>
    </lineage>
</organism>
<reference evidence="3 4" key="1">
    <citation type="submission" date="2021-03" db="EMBL/GenBank/DDBJ databases">
        <title>Sequencing the genomes of 1000 actinobacteria strains.</title>
        <authorList>
            <person name="Klenk H.-P."/>
        </authorList>
    </citation>
    <scope>NUCLEOTIDE SEQUENCE [LARGE SCALE GENOMIC DNA]</scope>
    <source>
        <strain evidence="3 4">DSM 18824</strain>
    </source>
</reference>
<dbReference type="Gene3D" id="3.40.50.720">
    <property type="entry name" value="NAD(P)-binding Rossmann-like Domain"/>
    <property type="match status" value="1"/>
</dbReference>
<dbReference type="Pfam" id="PF22725">
    <property type="entry name" value="GFO_IDH_MocA_C3"/>
    <property type="match status" value="1"/>
</dbReference>
<dbReference type="InterPro" id="IPR000683">
    <property type="entry name" value="Gfo/Idh/MocA-like_OxRdtase_N"/>
</dbReference>
<sequence>MTDHVRVGVIGVGTFGLAHLNAYLEMPGVQVTAVADADPQRAARAAEKAGGVPAFADAVDMLDADVVDAVSIVSPGTTHADFATQAAARGVAALVEKPVAVSRAEFGTLREASRLAPIVPAHILRFASPYLGLRRTVGSGQPGDVLAVHAQRHRPRDHQVLFSDVGIPLMTTIHDIDLALWLTGEVPSSVVAVAPVGENGKLGVCLSAVMELANGLSWSFSSSWLLTENERYPGDELTVVLKTGILRVRFDGSDEDVLHQALRRELSHFVDCARRGVPSEIVSLDDAFAGIALAEAITTAATTRTAVPITPEYLTS</sequence>
<dbReference type="InterPro" id="IPR051450">
    <property type="entry name" value="Gfo/Idh/MocA_Oxidoreductases"/>
</dbReference>
<dbReference type="InterPro" id="IPR036291">
    <property type="entry name" value="NAD(P)-bd_dom_sf"/>
</dbReference>
<dbReference type="Pfam" id="PF01408">
    <property type="entry name" value="GFO_IDH_MocA"/>
    <property type="match status" value="1"/>
</dbReference>
<keyword evidence="4" id="KW-1185">Reference proteome</keyword>
<gene>
    <name evidence="3" type="ORF">JOF29_006110</name>
</gene>
<dbReference type="SUPFAM" id="SSF51735">
    <property type="entry name" value="NAD(P)-binding Rossmann-fold domains"/>
    <property type="match status" value="1"/>
</dbReference>
<comment type="caution">
    <text evidence="3">The sequence shown here is derived from an EMBL/GenBank/DDBJ whole genome shotgun (WGS) entry which is preliminary data.</text>
</comment>
<accession>A0ABS4UTM7</accession>
<dbReference type="Gene3D" id="3.30.360.10">
    <property type="entry name" value="Dihydrodipicolinate Reductase, domain 2"/>
    <property type="match status" value="1"/>
</dbReference>
<dbReference type="PANTHER" id="PTHR43377">
    <property type="entry name" value="BILIVERDIN REDUCTASE A"/>
    <property type="match status" value="1"/>
</dbReference>
<evidence type="ECO:0000313" key="4">
    <source>
        <dbReference type="Proteomes" id="UP000755585"/>
    </source>
</evidence>
<dbReference type="InterPro" id="IPR055170">
    <property type="entry name" value="GFO_IDH_MocA-like_dom"/>
</dbReference>
<feature type="domain" description="Gfo/Idh/MocA-like oxidoreductase N-terminal" evidence="1">
    <location>
        <begin position="5"/>
        <end position="109"/>
    </location>
</feature>
<proteinExistence type="predicted"/>
<protein>
    <submittedName>
        <fullName evidence="3">Dehydrogenase</fullName>
    </submittedName>
</protein>
<name>A0ABS4UTM7_9ACTN</name>
<dbReference type="EMBL" id="JAGINT010000002">
    <property type="protein sequence ID" value="MBP2355000.1"/>
    <property type="molecule type" value="Genomic_DNA"/>
</dbReference>
<evidence type="ECO:0000313" key="3">
    <source>
        <dbReference type="EMBL" id="MBP2355000.1"/>
    </source>
</evidence>
<evidence type="ECO:0000259" key="1">
    <source>
        <dbReference type="Pfam" id="PF01408"/>
    </source>
</evidence>
<dbReference type="Proteomes" id="UP000755585">
    <property type="component" value="Unassembled WGS sequence"/>
</dbReference>